<keyword evidence="9 12" id="KW-0472">Membrane</keyword>
<feature type="transmembrane region" description="Helical" evidence="12">
    <location>
        <begin position="7"/>
        <end position="27"/>
    </location>
</feature>
<evidence type="ECO:0000256" key="10">
    <source>
        <dbReference type="ARBA" id="ARBA00023157"/>
    </source>
</evidence>
<comment type="similarity">
    <text evidence="2">Belongs to the VKOR family.</text>
</comment>
<dbReference type="EMBL" id="GANO01003600">
    <property type="protein sequence ID" value="JAB56271.1"/>
    <property type="molecule type" value="mRNA"/>
</dbReference>
<dbReference type="InterPro" id="IPR042406">
    <property type="entry name" value="VKORC1/VKORC1L1"/>
</dbReference>
<dbReference type="AlphaFoldDB" id="U5EPS2"/>
<dbReference type="GO" id="GO:0047057">
    <property type="term" value="F:vitamin-K-epoxide reductase (warfarin-sensitive) activity"/>
    <property type="evidence" value="ECO:0007669"/>
    <property type="project" value="UniProtKB-EC"/>
</dbReference>
<evidence type="ECO:0000256" key="12">
    <source>
        <dbReference type="SAM" id="Phobius"/>
    </source>
</evidence>
<keyword evidence="10" id="KW-1015">Disulfide bond</keyword>
<keyword evidence="5" id="KW-0874">Quinone</keyword>
<evidence type="ECO:0000256" key="8">
    <source>
        <dbReference type="ARBA" id="ARBA00023002"/>
    </source>
</evidence>
<evidence type="ECO:0000259" key="13">
    <source>
        <dbReference type="SMART" id="SM00756"/>
    </source>
</evidence>
<comment type="subcellular location">
    <subcellularLocation>
        <location evidence="1">Endoplasmic reticulum membrane</location>
        <topology evidence="1">Multi-pass membrane protein</topology>
    </subcellularLocation>
</comment>
<dbReference type="GO" id="GO:0048038">
    <property type="term" value="F:quinone binding"/>
    <property type="evidence" value="ECO:0007669"/>
    <property type="project" value="UniProtKB-KW"/>
</dbReference>
<evidence type="ECO:0000313" key="14">
    <source>
        <dbReference type="EMBL" id="JAB56271.1"/>
    </source>
</evidence>
<dbReference type="GO" id="GO:0005789">
    <property type="term" value="C:endoplasmic reticulum membrane"/>
    <property type="evidence" value="ECO:0007669"/>
    <property type="project" value="UniProtKB-SubCell"/>
</dbReference>
<keyword evidence="11" id="KW-0676">Redox-active center</keyword>
<feature type="transmembrane region" description="Helical" evidence="12">
    <location>
        <begin position="75"/>
        <end position="93"/>
    </location>
</feature>
<keyword evidence="4 12" id="KW-0812">Transmembrane</keyword>
<evidence type="ECO:0000256" key="2">
    <source>
        <dbReference type="ARBA" id="ARBA00006214"/>
    </source>
</evidence>
<evidence type="ECO:0000256" key="11">
    <source>
        <dbReference type="ARBA" id="ARBA00023284"/>
    </source>
</evidence>
<evidence type="ECO:0000256" key="9">
    <source>
        <dbReference type="ARBA" id="ARBA00023136"/>
    </source>
</evidence>
<keyword evidence="6" id="KW-0256">Endoplasmic reticulum</keyword>
<dbReference type="SMART" id="SM00756">
    <property type="entry name" value="VKc"/>
    <property type="match status" value="1"/>
</dbReference>
<evidence type="ECO:0000256" key="7">
    <source>
        <dbReference type="ARBA" id="ARBA00022989"/>
    </source>
</evidence>
<evidence type="ECO:0000256" key="3">
    <source>
        <dbReference type="ARBA" id="ARBA00012278"/>
    </source>
</evidence>
<name>U5EPS2_9DIPT</name>
<keyword evidence="8" id="KW-0560">Oxidoreductase</keyword>
<dbReference type="InterPro" id="IPR012932">
    <property type="entry name" value="VKOR"/>
</dbReference>
<dbReference type="InterPro" id="IPR038354">
    <property type="entry name" value="VKOR_sf"/>
</dbReference>
<feature type="domain" description="Vitamin K epoxide reductase" evidence="13">
    <location>
        <begin position="5"/>
        <end position="152"/>
    </location>
</feature>
<dbReference type="GO" id="GO:0042373">
    <property type="term" value="P:vitamin K metabolic process"/>
    <property type="evidence" value="ECO:0007669"/>
    <property type="project" value="InterPro"/>
</dbReference>
<feature type="transmembrane region" description="Helical" evidence="12">
    <location>
        <begin position="130"/>
        <end position="149"/>
    </location>
</feature>
<evidence type="ECO:0000256" key="4">
    <source>
        <dbReference type="ARBA" id="ARBA00022692"/>
    </source>
</evidence>
<dbReference type="PANTHER" id="PTHR14519:SF8">
    <property type="entry name" value="VITAMIN K EPOXIDE REDUCTASE COMPLEX SUBUNIT 1"/>
    <property type="match status" value="1"/>
</dbReference>
<keyword evidence="7 12" id="KW-1133">Transmembrane helix</keyword>
<dbReference type="Pfam" id="PF07884">
    <property type="entry name" value="VKOR"/>
    <property type="match status" value="1"/>
</dbReference>
<reference evidence="14" key="1">
    <citation type="journal article" date="2014" name="Insect Biochem. Mol. Biol.">
        <title>An insight into the sialome of the frog biting fly, Corethrella appendiculata.</title>
        <authorList>
            <person name="Ribeiro J.M.C."/>
            <person name="Chagas A.C."/>
            <person name="Pham V.M."/>
            <person name="Lounibos L.P."/>
            <person name="Calvo E."/>
        </authorList>
    </citation>
    <scope>NUCLEOTIDE SEQUENCE</scope>
    <source>
        <tissue evidence="14">Salivary glands</tissue>
    </source>
</reference>
<evidence type="ECO:0000256" key="1">
    <source>
        <dbReference type="ARBA" id="ARBA00004477"/>
    </source>
</evidence>
<dbReference type="EC" id="1.17.4.4" evidence="3"/>
<evidence type="ECO:0000256" key="6">
    <source>
        <dbReference type="ARBA" id="ARBA00022824"/>
    </source>
</evidence>
<protein>
    <recommendedName>
        <fullName evidence="3">vitamin-K-epoxide reductase (warfarin-sensitive)</fullName>
        <ecNumber evidence="3">1.17.4.4</ecNumber>
    </recommendedName>
</protein>
<proteinExistence type="evidence at transcript level"/>
<sequence>MATVQRYTTLISVSCFIGILLSVYALYVEMKAEEDNNYEALCDISEHISCTKVFLSGYGRGFGIIGQIFGENSPLNLPNGFYGIGFYLIMSLLNQSRSLSISRLLVILNIISNLLSLYLAYLLYFVLEDFCVVCVSIYGVSFVNLILSLKRHSAVINEQKARKSLKKSK</sequence>
<organism evidence="14">
    <name type="scientific">Corethrella appendiculata</name>
    <dbReference type="NCBI Taxonomy" id="1370023"/>
    <lineage>
        <taxon>Eukaryota</taxon>
        <taxon>Metazoa</taxon>
        <taxon>Ecdysozoa</taxon>
        <taxon>Arthropoda</taxon>
        <taxon>Hexapoda</taxon>
        <taxon>Insecta</taxon>
        <taxon>Pterygota</taxon>
        <taxon>Neoptera</taxon>
        <taxon>Endopterygota</taxon>
        <taxon>Diptera</taxon>
        <taxon>Nematocera</taxon>
        <taxon>Culicoidea</taxon>
        <taxon>Chaoboridae</taxon>
        <taxon>Corethrella</taxon>
    </lineage>
</organism>
<dbReference type="PANTHER" id="PTHR14519">
    <property type="entry name" value="VITAMIN K EPOXIDE REDUCTASE COMPLEX, SUBUNIT 1"/>
    <property type="match status" value="1"/>
</dbReference>
<evidence type="ECO:0000256" key="5">
    <source>
        <dbReference type="ARBA" id="ARBA00022719"/>
    </source>
</evidence>
<accession>U5EPS2</accession>
<dbReference type="CDD" id="cd12917">
    <property type="entry name" value="VKOR_euk"/>
    <property type="match status" value="1"/>
</dbReference>
<feature type="transmembrane region" description="Helical" evidence="12">
    <location>
        <begin position="105"/>
        <end position="124"/>
    </location>
</feature>
<dbReference type="Gene3D" id="1.20.1440.130">
    <property type="entry name" value="VKOR domain"/>
    <property type="match status" value="1"/>
</dbReference>